<evidence type="ECO:0000313" key="2">
    <source>
        <dbReference type="Proteomes" id="UP000031861"/>
    </source>
</evidence>
<gene>
    <name evidence="1" type="ORF">AK40_6088</name>
</gene>
<keyword evidence="1" id="KW-0614">Plasmid</keyword>
<dbReference type="EMBL" id="CP009640">
    <property type="protein sequence ID" value="AJI09091.1"/>
    <property type="molecule type" value="Genomic_DNA"/>
</dbReference>
<protein>
    <submittedName>
        <fullName evidence="1">Uncharacterized protein</fullName>
    </submittedName>
</protein>
<sequence>MEKLVIGGTSSGKGQDFSVFLKIQLEERKNLIVIDPLDELENLYPIKEKQGYRILSYGLEKNVLQQVKTDLLDPIKGKVLIHLSFSKDFRNSKENTSHLVLEFLKIVKELQGEEWRKVDSLEIFLLEYQAYASSQLNDLFKI</sequence>
<proteinExistence type="predicted"/>
<dbReference type="Proteomes" id="UP000031861">
    <property type="component" value="Plasmid pBFI_3"/>
</dbReference>
<dbReference type="AlphaFoldDB" id="A0AAN0SRP2"/>
<accession>A0AAN0SRP2</accession>
<evidence type="ECO:0000313" key="1">
    <source>
        <dbReference type="EMBL" id="AJI09091.1"/>
    </source>
</evidence>
<organism evidence="1 2">
    <name type="scientific">Bacillus cereus 03BB108</name>
    <dbReference type="NCBI Taxonomy" id="451709"/>
    <lineage>
        <taxon>Bacteria</taxon>
        <taxon>Bacillati</taxon>
        <taxon>Bacillota</taxon>
        <taxon>Bacilli</taxon>
        <taxon>Bacillales</taxon>
        <taxon>Bacillaceae</taxon>
        <taxon>Bacillus</taxon>
        <taxon>Bacillus cereus group</taxon>
    </lineage>
</organism>
<geneLocation type="plasmid" evidence="1 2">
    <name>pBFI_3</name>
</geneLocation>
<reference evidence="1 2" key="1">
    <citation type="journal article" date="2015" name="Genome Announc.">
        <title>Complete genome sequences for 35 biothreat assay-relevant bacillus species.</title>
        <authorList>
            <person name="Johnson S.L."/>
            <person name="Daligault H.E."/>
            <person name="Davenport K.W."/>
            <person name="Jaissle J."/>
            <person name="Frey K.G."/>
            <person name="Ladner J.T."/>
            <person name="Broomall S.M."/>
            <person name="Bishop-Lilly K.A."/>
            <person name="Bruce D.C."/>
            <person name="Gibbons H.S."/>
            <person name="Coyne S.R."/>
            <person name="Lo C.C."/>
            <person name="Meincke L."/>
            <person name="Munk A.C."/>
            <person name="Koroleva G.I."/>
            <person name="Rosenzweig C.N."/>
            <person name="Palacios G.F."/>
            <person name="Redden C.L."/>
            <person name="Minogue T.D."/>
            <person name="Chain P.S."/>
        </authorList>
    </citation>
    <scope>NUCLEOTIDE SEQUENCE [LARGE SCALE GENOMIC DNA]</scope>
    <source>
        <strain evidence="1 2">03BB108</strain>
    </source>
</reference>
<name>A0AAN0SRP2_BACCE</name>